<dbReference type="GO" id="GO:0005737">
    <property type="term" value="C:cytoplasm"/>
    <property type="evidence" value="ECO:0007669"/>
    <property type="project" value="UniProtKB-SubCell"/>
</dbReference>
<comment type="subcellular location">
    <subcellularLocation>
        <location evidence="1">Cytoplasm</location>
    </subcellularLocation>
</comment>
<dbReference type="Ensembl" id="ENSCJAT00000072871.2">
    <property type="protein sequence ID" value="ENSCJAP00000058655.1"/>
    <property type="gene ID" value="ENSCJAG00000007426.5"/>
</dbReference>
<name>A0A2R8N334_CALJA</name>
<evidence type="ECO:0000256" key="2">
    <source>
        <dbReference type="ARBA" id="ARBA00022473"/>
    </source>
</evidence>
<dbReference type="Pfam" id="PF00640">
    <property type="entry name" value="PID"/>
    <property type="match status" value="1"/>
</dbReference>
<dbReference type="Gene3D" id="2.30.29.30">
    <property type="entry name" value="Pleckstrin-homology domain (PH domain)/Phosphotyrosine-binding domain (PTB)"/>
    <property type="match status" value="1"/>
</dbReference>
<feature type="region of interest" description="Disordered" evidence="6">
    <location>
        <begin position="665"/>
        <end position="726"/>
    </location>
</feature>
<dbReference type="FunFam" id="2.30.29.30:FF:000035">
    <property type="entry name" value="Disabled homolog 2 isoform 1"/>
    <property type="match status" value="1"/>
</dbReference>
<feature type="compositionally biased region" description="Polar residues" evidence="6">
    <location>
        <begin position="363"/>
        <end position="381"/>
    </location>
</feature>
<evidence type="ECO:0000256" key="4">
    <source>
        <dbReference type="ARBA" id="ARBA00022553"/>
    </source>
</evidence>
<evidence type="ECO:0000256" key="1">
    <source>
        <dbReference type="ARBA" id="ARBA00004496"/>
    </source>
</evidence>
<evidence type="ECO:0000313" key="9">
    <source>
        <dbReference type="Proteomes" id="UP000008225"/>
    </source>
</evidence>
<feature type="compositionally biased region" description="Polar residues" evidence="6">
    <location>
        <begin position="325"/>
        <end position="340"/>
    </location>
</feature>
<dbReference type="PROSITE" id="PS01179">
    <property type="entry name" value="PID"/>
    <property type="match status" value="1"/>
</dbReference>
<dbReference type="Pfam" id="PF21792">
    <property type="entry name" value="DAB2_SBM"/>
    <property type="match status" value="1"/>
</dbReference>
<feature type="region of interest" description="Disordered" evidence="6">
    <location>
        <begin position="567"/>
        <end position="587"/>
    </location>
</feature>
<dbReference type="GeneTree" id="ENSGT00940000155567"/>
<proteinExistence type="predicted"/>
<dbReference type="GO" id="GO:0030154">
    <property type="term" value="P:cell differentiation"/>
    <property type="evidence" value="ECO:0007669"/>
    <property type="project" value="UniProtKB-KW"/>
</dbReference>
<dbReference type="GO" id="GO:0038024">
    <property type="term" value="F:cargo receptor activity"/>
    <property type="evidence" value="ECO:0007669"/>
    <property type="project" value="TreeGrafter"/>
</dbReference>
<feature type="region of interest" description="Disordered" evidence="6">
    <location>
        <begin position="615"/>
        <end position="638"/>
    </location>
</feature>
<dbReference type="InterPro" id="IPR006020">
    <property type="entry name" value="PTB/PI_dom"/>
</dbReference>
<dbReference type="InterPro" id="IPR011993">
    <property type="entry name" value="PH-like_dom_sf"/>
</dbReference>
<dbReference type="Proteomes" id="UP000008225">
    <property type="component" value="Chromosome 2"/>
</dbReference>
<gene>
    <name evidence="8" type="primary">DAB2</name>
</gene>
<dbReference type="InterPro" id="IPR048559">
    <property type="entry name" value="DAB1/2_SBM"/>
</dbReference>
<accession>A0A2R8N334</accession>
<keyword evidence="2" id="KW-0217">Developmental protein</keyword>
<keyword evidence="4" id="KW-0597">Phosphoprotein</keyword>
<reference evidence="8" key="3">
    <citation type="submission" date="2025-09" db="UniProtKB">
        <authorList>
            <consortium name="Ensembl"/>
        </authorList>
    </citation>
    <scope>IDENTIFICATION</scope>
</reference>
<evidence type="ECO:0000256" key="6">
    <source>
        <dbReference type="SAM" id="MobiDB-lite"/>
    </source>
</evidence>
<dbReference type="AlphaFoldDB" id="A0A2R8N334"/>
<evidence type="ECO:0000259" key="7">
    <source>
        <dbReference type="PROSITE" id="PS01179"/>
    </source>
</evidence>
<sequence>MSNEVETSATNGQPDQQAAPKAPSKKEKKKGPEKTDEYLLARFKGDGVKYKAKLIGIDDVPDARGDKMSQDSMMKLKGMAAAGRSQGQHKQRIWVNISLSGIKIIDEKTGVIEHEHPVNKISFIARDVTDNRAFGYVCGGEGQHQFFAIKTGQQAEPLVVDLKDLFQVIYNVKKKEEEKKKASTTLLKLYKDILLVDLNSEIDTNQNSLRENPFLTNGITSCSLPRPKPQASFLPENTFSANLNFFPTPNPDPFRDDPFTQPEQSTPSSFDSLKSPDQKKENSSSSSTPLSNGPLNGDVDYFGQQFDQISNRTGKQEAQAGPWPFSSSQTQPAVRTQNGVSEREHPVKSSPNPFVGSPPKGLSVQNGIKQDLESSVQSSPHDSIAIIPPPQSTKPGRGRRTAKSSANDLLASDIFAPPISEPSGQASPTGQSAALQPNPLDLFKTSAPAPVGPLAGLGGVAVTLPQAGPWNTTSLVFNQSPSMVPGAMMGGQPAGFGQPVIFGTSPAVPGWNQPSSFAASTASPVPVVWGPSASVTPNAWSATSSLGNPFQSNIFPAPAVSTQSPSMLSSLLVTPPQPPPRAGPPKDISSDAFTALDPLGDKEIKDVKEMFKDFQLRQPPTVPARKGEQTSSGTSSAFSSYFNSKVGIPQENADHDDLDANQLLSKINEPPKPVPRQVSLPVTKSADNAFENPFSKDSFGSSQASMASPQPVSSEIYRDPFGNPFA</sequence>
<dbReference type="GO" id="GO:0045807">
    <property type="term" value="P:positive regulation of endocytosis"/>
    <property type="evidence" value="ECO:0007669"/>
    <property type="project" value="TreeGrafter"/>
</dbReference>
<dbReference type="GO" id="GO:0005905">
    <property type="term" value="C:clathrin-coated pit"/>
    <property type="evidence" value="ECO:0007669"/>
    <property type="project" value="TreeGrafter"/>
</dbReference>
<feature type="region of interest" description="Disordered" evidence="6">
    <location>
        <begin position="1"/>
        <end position="38"/>
    </location>
</feature>
<dbReference type="PANTHER" id="PTHR47695:SF5">
    <property type="entry name" value="DISABLED HOMOLOG 2"/>
    <property type="match status" value="1"/>
</dbReference>
<feature type="compositionally biased region" description="Polar residues" evidence="6">
    <location>
        <begin position="698"/>
        <end position="713"/>
    </location>
</feature>
<dbReference type="Bgee" id="ENSCJAG00000007426">
    <property type="expression patterns" value="Expressed in kidney and 6 other cell types or tissues"/>
</dbReference>
<keyword evidence="3" id="KW-0963">Cytoplasm</keyword>
<evidence type="ECO:0000256" key="5">
    <source>
        <dbReference type="ARBA" id="ARBA00022782"/>
    </source>
</evidence>
<dbReference type="InterPro" id="IPR048561">
    <property type="entry name" value="Dab_PTB"/>
</dbReference>
<organism evidence="8 9">
    <name type="scientific">Callithrix jacchus</name>
    <name type="common">White-tufted-ear marmoset</name>
    <name type="synonym">Simia Jacchus</name>
    <dbReference type="NCBI Taxonomy" id="9483"/>
    <lineage>
        <taxon>Eukaryota</taxon>
        <taxon>Metazoa</taxon>
        <taxon>Chordata</taxon>
        <taxon>Craniata</taxon>
        <taxon>Vertebrata</taxon>
        <taxon>Euteleostomi</taxon>
        <taxon>Mammalia</taxon>
        <taxon>Eutheria</taxon>
        <taxon>Euarchontoglires</taxon>
        <taxon>Primates</taxon>
        <taxon>Haplorrhini</taxon>
        <taxon>Platyrrhini</taxon>
        <taxon>Cebidae</taxon>
        <taxon>Callitrichinae</taxon>
        <taxon>Callithrix</taxon>
        <taxon>Callithrix</taxon>
    </lineage>
</organism>
<feature type="compositionally biased region" description="Polar residues" evidence="6">
    <location>
        <begin position="261"/>
        <end position="272"/>
    </location>
</feature>
<dbReference type="GO" id="GO:0006898">
    <property type="term" value="P:receptor-mediated endocytosis"/>
    <property type="evidence" value="ECO:0007669"/>
    <property type="project" value="TreeGrafter"/>
</dbReference>
<dbReference type="GO" id="GO:0090090">
    <property type="term" value="P:negative regulation of canonical Wnt signaling pathway"/>
    <property type="evidence" value="ECO:0007669"/>
    <property type="project" value="TreeGrafter"/>
</dbReference>
<dbReference type="CDD" id="cd01215">
    <property type="entry name" value="PTB_Dab"/>
    <property type="match status" value="1"/>
</dbReference>
<evidence type="ECO:0000313" key="8">
    <source>
        <dbReference type="Ensembl" id="ENSCJAP00000058655.1"/>
    </source>
</evidence>
<keyword evidence="9" id="KW-1185">Reference proteome</keyword>
<dbReference type="PANTHER" id="PTHR47695">
    <property type="entry name" value="PID DOMAIN-CONTAINING PROTEIN"/>
    <property type="match status" value="1"/>
</dbReference>
<dbReference type="GO" id="GO:0035615">
    <property type="term" value="F:clathrin adaptor activity"/>
    <property type="evidence" value="ECO:0007669"/>
    <property type="project" value="TreeGrafter"/>
</dbReference>
<dbReference type="SMART" id="SM00462">
    <property type="entry name" value="PTB"/>
    <property type="match status" value="1"/>
</dbReference>
<dbReference type="GO" id="GO:0010718">
    <property type="term" value="P:positive regulation of epithelial to mesenchymal transition"/>
    <property type="evidence" value="ECO:0007669"/>
    <property type="project" value="TreeGrafter"/>
</dbReference>
<keyword evidence="5" id="KW-0221">Differentiation</keyword>
<protein>
    <submittedName>
        <fullName evidence="8">DAB adaptor protein 2</fullName>
    </submittedName>
</protein>
<feature type="compositionally biased region" description="Polar residues" evidence="6">
    <location>
        <begin position="422"/>
        <end position="435"/>
    </location>
</feature>
<evidence type="ECO:0000256" key="3">
    <source>
        <dbReference type="ARBA" id="ARBA00022490"/>
    </source>
</evidence>
<dbReference type="SUPFAM" id="SSF50729">
    <property type="entry name" value="PH domain-like"/>
    <property type="match status" value="1"/>
</dbReference>
<feature type="region of interest" description="Disordered" evidence="6">
    <location>
        <begin position="242"/>
        <end position="437"/>
    </location>
</feature>
<reference evidence="8" key="2">
    <citation type="submission" date="2025-08" db="UniProtKB">
        <authorList>
            <consortium name="Ensembl"/>
        </authorList>
    </citation>
    <scope>IDENTIFICATION</scope>
</reference>
<feature type="domain" description="PID" evidence="7">
    <location>
        <begin position="45"/>
        <end position="179"/>
    </location>
</feature>
<reference evidence="8" key="1">
    <citation type="submission" date="2009-03" db="EMBL/GenBank/DDBJ databases">
        <authorList>
            <person name="Warren W."/>
            <person name="Ye L."/>
            <person name="Minx P."/>
            <person name="Worley K."/>
            <person name="Gibbs R."/>
            <person name="Wilson R.K."/>
        </authorList>
    </citation>
    <scope>NUCLEOTIDE SEQUENCE [LARGE SCALE GENOMIC DNA]</scope>
</reference>
<feature type="compositionally biased region" description="Polar residues" evidence="6">
    <location>
        <begin position="1"/>
        <end position="16"/>
    </location>
</feature>